<dbReference type="Proteomes" id="UP000316584">
    <property type="component" value="Chromosome"/>
</dbReference>
<proteinExistence type="predicted"/>
<dbReference type="EMBL" id="CP042218">
    <property type="protein sequence ID" value="QDW67358.1"/>
    <property type="molecule type" value="Genomic_DNA"/>
</dbReference>
<keyword evidence="9" id="KW-1185">Reference proteome</keyword>
<feature type="domain" description="Bacterial virulence protein VirB8" evidence="7">
    <location>
        <begin position="192"/>
        <end position="410"/>
    </location>
</feature>
<feature type="compositionally biased region" description="Basic residues" evidence="5">
    <location>
        <begin position="64"/>
        <end position="84"/>
    </location>
</feature>
<dbReference type="Gene3D" id="3.10.450.230">
    <property type="entry name" value="VirB8 protein"/>
    <property type="match status" value="1"/>
</dbReference>
<dbReference type="OrthoDB" id="9816242at2"/>
<evidence type="ECO:0000313" key="8">
    <source>
        <dbReference type="EMBL" id="QDW67358.1"/>
    </source>
</evidence>
<feature type="compositionally biased region" description="Gly residues" evidence="5">
    <location>
        <begin position="138"/>
        <end position="148"/>
    </location>
</feature>
<evidence type="ECO:0000256" key="3">
    <source>
        <dbReference type="ARBA" id="ARBA00022989"/>
    </source>
</evidence>
<reference evidence="8 9" key="1">
    <citation type="submission" date="2019-07" db="EMBL/GenBank/DDBJ databases">
        <title>Full genome sequence of Luteimonas sp. Gr-4.</title>
        <authorList>
            <person name="Im W.-T."/>
        </authorList>
    </citation>
    <scope>NUCLEOTIDE SEQUENCE [LARGE SCALE GENOMIC DNA]</scope>
    <source>
        <strain evidence="8 9">Gr-4</strain>
    </source>
</reference>
<keyword evidence="2 6" id="KW-0812">Transmembrane</keyword>
<evidence type="ECO:0000256" key="6">
    <source>
        <dbReference type="SAM" id="Phobius"/>
    </source>
</evidence>
<protein>
    <submittedName>
        <fullName evidence="8">Type IV secretion system protein</fullName>
    </submittedName>
</protein>
<dbReference type="CDD" id="cd16424">
    <property type="entry name" value="VirB8"/>
    <property type="match status" value="1"/>
</dbReference>
<accession>A0A518N645</accession>
<name>A0A518N645_9GAMM</name>
<dbReference type="AlphaFoldDB" id="A0A518N645"/>
<dbReference type="KEGG" id="lug:FPZ22_11075"/>
<feature type="region of interest" description="Disordered" evidence="5">
    <location>
        <begin position="1"/>
        <end position="41"/>
    </location>
</feature>
<feature type="region of interest" description="Disordered" evidence="5">
    <location>
        <begin position="137"/>
        <end position="164"/>
    </location>
</feature>
<keyword evidence="3 6" id="KW-1133">Transmembrane helix</keyword>
<dbReference type="InterPro" id="IPR007430">
    <property type="entry name" value="VirB8"/>
</dbReference>
<organism evidence="8 9">
    <name type="scientific">Luteimonas granuli</name>
    <dbReference type="NCBI Taxonomy" id="1176533"/>
    <lineage>
        <taxon>Bacteria</taxon>
        <taxon>Pseudomonadati</taxon>
        <taxon>Pseudomonadota</taxon>
        <taxon>Gammaproteobacteria</taxon>
        <taxon>Lysobacterales</taxon>
        <taxon>Lysobacteraceae</taxon>
        <taxon>Luteimonas</taxon>
    </lineage>
</organism>
<evidence type="ECO:0000313" key="9">
    <source>
        <dbReference type="Proteomes" id="UP000316584"/>
    </source>
</evidence>
<evidence type="ECO:0000256" key="1">
    <source>
        <dbReference type="ARBA" id="ARBA00004167"/>
    </source>
</evidence>
<dbReference type="InterPro" id="IPR032710">
    <property type="entry name" value="NTF2-like_dom_sf"/>
</dbReference>
<evidence type="ECO:0000256" key="5">
    <source>
        <dbReference type="SAM" id="MobiDB-lite"/>
    </source>
</evidence>
<feature type="transmembrane region" description="Helical" evidence="6">
    <location>
        <begin position="210"/>
        <end position="231"/>
    </location>
</feature>
<evidence type="ECO:0000256" key="2">
    <source>
        <dbReference type="ARBA" id="ARBA00022692"/>
    </source>
</evidence>
<gene>
    <name evidence="8" type="ORF">FPZ22_11075</name>
</gene>
<sequence>MSAMGTSRRPAGKRDVRICQGGRHGHRTWQEGLHRGAGGDSACCLRRTGRTRFRRAMAAGQCLCRHHPGGSASRRPRLPGHAHGRNAPQPARALGRRQRQRTRLSPSLRFHPARAGGGGACTRAGRCRGPARCRVRAPGGGDADGGQPAGRRRRGWRGRLDGRRYPPPPCMDCSMFEKKQPGDATRDAVAAAVDYETSIADLARRSERRAWWVAATATVTAVLLGAGYAGIMPLKERVPFLVMADAYSGNATVARLDPDFRHRSLTASEAIARANVATFVSLRESYDVAMMNLRDWRAVHGMSAPEVGREYASLHAAGNPRSPYNTHGHSRAIRVRILSIQLIDGPDGMPGGATVRFQRSLYDKASGATRPLDGRIATLGFTYNLALRMDEPDRLQNPLGFQVTSYRVDNDYAPLPPAGAEPAHFEAALVADLKPGMSAPPDSGVVDAEAEAER</sequence>
<dbReference type="GO" id="GO:0016020">
    <property type="term" value="C:membrane"/>
    <property type="evidence" value="ECO:0007669"/>
    <property type="project" value="UniProtKB-SubCell"/>
</dbReference>
<dbReference type="SUPFAM" id="SSF54427">
    <property type="entry name" value="NTF2-like"/>
    <property type="match status" value="1"/>
</dbReference>
<keyword evidence="4 6" id="KW-0472">Membrane</keyword>
<evidence type="ECO:0000259" key="7">
    <source>
        <dbReference type="Pfam" id="PF04335"/>
    </source>
</evidence>
<dbReference type="Pfam" id="PF04335">
    <property type="entry name" value="VirB8"/>
    <property type="match status" value="1"/>
</dbReference>
<comment type="subcellular location">
    <subcellularLocation>
        <location evidence="1">Membrane</location>
        <topology evidence="1">Single-pass membrane protein</topology>
    </subcellularLocation>
</comment>
<evidence type="ECO:0000256" key="4">
    <source>
        <dbReference type="ARBA" id="ARBA00023136"/>
    </source>
</evidence>
<feature type="region of interest" description="Disordered" evidence="5">
    <location>
        <begin position="64"/>
        <end position="121"/>
    </location>
</feature>